<name>A0A6J4LTM3_9ACTN</name>
<dbReference type="PANTHER" id="PTHR33884:SF3">
    <property type="entry name" value="UPF0410 PROTEIN YMGE"/>
    <property type="match status" value="1"/>
</dbReference>
<reference evidence="8" key="1">
    <citation type="submission" date="2020-02" db="EMBL/GenBank/DDBJ databases">
        <authorList>
            <person name="Meier V. D."/>
        </authorList>
    </citation>
    <scope>NUCLEOTIDE SEQUENCE</scope>
    <source>
        <strain evidence="8">AVDCRST_MAG16</strain>
    </source>
</reference>
<feature type="transmembrane region" description="Helical" evidence="7">
    <location>
        <begin position="63"/>
        <end position="82"/>
    </location>
</feature>
<dbReference type="EMBL" id="CADCUE010000169">
    <property type="protein sequence ID" value="CAA9342075.1"/>
    <property type="molecule type" value="Genomic_DNA"/>
</dbReference>
<evidence type="ECO:0000256" key="7">
    <source>
        <dbReference type="SAM" id="Phobius"/>
    </source>
</evidence>
<gene>
    <name evidence="8" type="ORF">AVDCRST_MAG16-1876</name>
</gene>
<proteinExistence type="inferred from homology"/>
<evidence type="ECO:0000256" key="5">
    <source>
        <dbReference type="ARBA" id="ARBA00022989"/>
    </source>
</evidence>
<accession>A0A6J4LTM3</accession>
<dbReference type="InterPro" id="IPR007341">
    <property type="entry name" value="Transgly_assoc"/>
</dbReference>
<keyword evidence="3" id="KW-1003">Cell membrane</keyword>
<dbReference type="PANTHER" id="PTHR33884">
    <property type="entry name" value="UPF0410 PROTEIN YMGE"/>
    <property type="match status" value="1"/>
</dbReference>
<sequence>MGIIVLLIIGAVAGFLARAIVPGKDSMGIVPTIVLGIVGSFIGGFLGAILFGKDAIEGLLQPSGLIGSVIGAIIALVVYNAMTGRKGRTHTRSRV</sequence>
<feature type="transmembrane region" description="Helical" evidence="7">
    <location>
        <begin position="29"/>
        <end position="51"/>
    </location>
</feature>
<comment type="similarity">
    <text evidence="2">Belongs to the UPF0410 family.</text>
</comment>
<keyword evidence="5 7" id="KW-1133">Transmembrane helix</keyword>
<evidence type="ECO:0000313" key="8">
    <source>
        <dbReference type="EMBL" id="CAA9342075.1"/>
    </source>
</evidence>
<evidence type="ECO:0008006" key="9">
    <source>
        <dbReference type="Google" id="ProtNLM"/>
    </source>
</evidence>
<organism evidence="8">
    <name type="scientific">uncultured Frankineae bacterium</name>
    <dbReference type="NCBI Taxonomy" id="437475"/>
    <lineage>
        <taxon>Bacteria</taxon>
        <taxon>Bacillati</taxon>
        <taxon>Actinomycetota</taxon>
        <taxon>Actinomycetes</taxon>
        <taxon>Frankiales</taxon>
        <taxon>environmental samples</taxon>
    </lineage>
</organism>
<comment type="subcellular location">
    <subcellularLocation>
        <location evidence="1">Cell membrane</location>
        <topology evidence="1">Multi-pass membrane protein</topology>
    </subcellularLocation>
</comment>
<keyword evidence="4 7" id="KW-0812">Transmembrane</keyword>
<protein>
    <recommendedName>
        <fullName evidence="9">Transglycosylase associated protein</fullName>
    </recommendedName>
</protein>
<keyword evidence="6 7" id="KW-0472">Membrane</keyword>
<dbReference type="AlphaFoldDB" id="A0A6J4LTM3"/>
<evidence type="ECO:0000256" key="2">
    <source>
        <dbReference type="ARBA" id="ARBA00011006"/>
    </source>
</evidence>
<evidence type="ECO:0000256" key="3">
    <source>
        <dbReference type="ARBA" id="ARBA00022475"/>
    </source>
</evidence>
<dbReference type="Pfam" id="PF04226">
    <property type="entry name" value="Transgly_assoc"/>
    <property type="match status" value="1"/>
</dbReference>
<dbReference type="GO" id="GO:0005886">
    <property type="term" value="C:plasma membrane"/>
    <property type="evidence" value="ECO:0007669"/>
    <property type="project" value="UniProtKB-SubCell"/>
</dbReference>
<evidence type="ECO:0000256" key="6">
    <source>
        <dbReference type="ARBA" id="ARBA00023136"/>
    </source>
</evidence>
<evidence type="ECO:0000256" key="1">
    <source>
        <dbReference type="ARBA" id="ARBA00004651"/>
    </source>
</evidence>
<evidence type="ECO:0000256" key="4">
    <source>
        <dbReference type="ARBA" id="ARBA00022692"/>
    </source>
</evidence>